<evidence type="ECO:0000313" key="15">
    <source>
        <dbReference type="Proteomes" id="UP001152795"/>
    </source>
</evidence>
<comment type="similarity">
    <text evidence="12">Belongs to the class-I aminoacyl-tRNA synthetase family.</text>
</comment>
<dbReference type="Pfam" id="PF09334">
    <property type="entry name" value="tRNA-synt_1g"/>
    <property type="match status" value="1"/>
</dbReference>
<dbReference type="EC" id="6.1.1.10" evidence="2"/>
<dbReference type="Proteomes" id="UP001152795">
    <property type="component" value="Unassembled WGS sequence"/>
</dbReference>
<protein>
    <recommendedName>
        <fullName evidence="3">Methionine--tRNA ligase, cytoplasmic</fullName>
        <ecNumber evidence="2">6.1.1.10</ecNumber>
    </recommendedName>
    <alternativeName>
        <fullName evidence="10">Methionyl-tRNA synthetase</fullName>
    </alternativeName>
</protein>
<keyword evidence="8 12" id="KW-0648">Protein biosynthesis</keyword>
<keyword evidence="4" id="KW-0963">Cytoplasm</keyword>
<evidence type="ECO:0000256" key="12">
    <source>
        <dbReference type="RuleBase" id="RU363039"/>
    </source>
</evidence>
<dbReference type="PANTHER" id="PTHR45765:SF1">
    <property type="entry name" value="METHIONINE--TRNA LIGASE, CYTOPLASMIC"/>
    <property type="match status" value="1"/>
</dbReference>
<dbReference type="GO" id="GO:0004825">
    <property type="term" value="F:methionine-tRNA ligase activity"/>
    <property type="evidence" value="ECO:0007669"/>
    <property type="project" value="UniProtKB-EC"/>
</dbReference>
<dbReference type="Gene3D" id="2.20.28.20">
    <property type="entry name" value="Methionyl-tRNA synthetase, Zn-domain"/>
    <property type="match status" value="1"/>
</dbReference>
<reference evidence="14" key="1">
    <citation type="submission" date="2020-04" db="EMBL/GenBank/DDBJ databases">
        <authorList>
            <person name="Alioto T."/>
            <person name="Alioto T."/>
            <person name="Gomez Garrido J."/>
        </authorList>
    </citation>
    <scope>NUCLEOTIDE SEQUENCE</scope>
    <source>
        <strain evidence="14">A484AB</strain>
    </source>
</reference>
<evidence type="ECO:0000256" key="5">
    <source>
        <dbReference type="ARBA" id="ARBA00022598"/>
    </source>
</evidence>
<comment type="subcellular location">
    <subcellularLocation>
        <location evidence="1">Cytoplasm</location>
    </subcellularLocation>
</comment>
<evidence type="ECO:0000256" key="11">
    <source>
        <dbReference type="ARBA" id="ARBA00047364"/>
    </source>
</evidence>
<gene>
    <name evidence="14" type="ORF">PACLA_8A075031</name>
</gene>
<feature type="domain" description="Methionyl/Leucyl tRNA synthetase" evidence="13">
    <location>
        <begin position="3"/>
        <end position="320"/>
    </location>
</feature>
<dbReference type="GO" id="GO:0006431">
    <property type="term" value="P:methionyl-tRNA aminoacylation"/>
    <property type="evidence" value="ECO:0007669"/>
    <property type="project" value="InterPro"/>
</dbReference>
<dbReference type="FunFam" id="2.20.28.20:FF:000001">
    <property type="entry name" value="Methionine--tRNA ligase"/>
    <property type="match status" value="1"/>
</dbReference>
<dbReference type="AlphaFoldDB" id="A0A7D9I5A8"/>
<dbReference type="SUPFAM" id="SSF52374">
    <property type="entry name" value="Nucleotidylyl transferase"/>
    <property type="match status" value="1"/>
</dbReference>
<organism evidence="14 15">
    <name type="scientific">Paramuricea clavata</name>
    <name type="common">Red gorgonian</name>
    <name type="synonym">Violescent sea-whip</name>
    <dbReference type="NCBI Taxonomy" id="317549"/>
    <lineage>
        <taxon>Eukaryota</taxon>
        <taxon>Metazoa</taxon>
        <taxon>Cnidaria</taxon>
        <taxon>Anthozoa</taxon>
        <taxon>Octocorallia</taxon>
        <taxon>Malacalcyonacea</taxon>
        <taxon>Plexauridae</taxon>
        <taxon>Paramuricea</taxon>
    </lineage>
</organism>
<dbReference type="NCBIfam" id="TIGR00398">
    <property type="entry name" value="metG"/>
    <property type="match status" value="1"/>
</dbReference>
<dbReference type="OrthoDB" id="5844513at2759"/>
<evidence type="ECO:0000256" key="1">
    <source>
        <dbReference type="ARBA" id="ARBA00004496"/>
    </source>
</evidence>
<evidence type="ECO:0000256" key="4">
    <source>
        <dbReference type="ARBA" id="ARBA00022490"/>
    </source>
</evidence>
<accession>A0A7D9I5A8</accession>
<evidence type="ECO:0000256" key="6">
    <source>
        <dbReference type="ARBA" id="ARBA00022741"/>
    </source>
</evidence>
<comment type="catalytic activity">
    <reaction evidence="11">
        <text>tRNA(Met) + L-methionine + ATP = L-methionyl-tRNA(Met) + AMP + diphosphate</text>
        <dbReference type="Rhea" id="RHEA:13481"/>
        <dbReference type="Rhea" id="RHEA-COMP:9667"/>
        <dbReference type="Rhea" id="RHEA-COMP:9698"/>
        <dbReference type="ChEBI" id="CHEBI:30616"/>
        <dbReference type="ChEBI" id="CHEBI:33019"/>
        <dbReference type="ChEBI" id="CHEBI:57844"/>
        <dbReference type="ChEBI" id="CHEBI:78442"/>
        <dbReference type="ChEBI" id="CHEBI:78530"/>
        <dbReference type="ChEBI" id="CHEBI:456215"/>
        <dbReference type="EC" id="6.1.1.10"/>
    </reaction>
</comment>
<dbReference type="PRINTS" id="PR01041">
    <property type="entry name" value="TRNASYNTHMET"/>
</dbReference>
<keyword evidence="15" id="KW-1185">Reference proteome</keyword>
<dbReference type="InterPro" id="IPR015413">
    <property type="entry name" value="Methionyl/Leucyl_tRNA_Synth"/>
</dbReference>
<keyword evidence="9 12" id="KW-0030">Aminoacyl-tRNA synthetase</keyword>
<comment type="caution">
    <text evidence="14">The sequence shown here is derived from an EMBL/GenBank/DDBJ whole genome shotgun (WGS) entry which is preliminary data.</text>
</comment>
<proteinExistence type="inferred from homology"/>
<evidence type="ECO:0000313" key="14">
    <source>
        <dbReference type="EMBL" id="CAB4001240.1"/>
    </source>
</evidence>
<evidence type="ECO:0000259" key="13">
    <source>
        <dbReference type="Pfam" id="PF09334"/>
    </source>
</evidence>
<dbReference type="InterPro" id="IPR029038">
    <property type="entry name" value="MetRS_Zn"/>
</dbReference>
<name>A0A7D9I5A8_PARCT</name>
<evidence type="ECO:0000256" key="2">
    <source>
        <dbReference type="ARBA" id="ARBA00012838"/>
    </source>
</evidence>
<evidence type="ECO:0000256" key="9">
    <source>
        <dbReference type="ARBA" id="ARBA00023146"/>
    </source>
</evidence>
<dbReference type="GO" id="GO:0005524">
    <property type="term" value="F:ATP binding"/>
    <property type="evidence" value="ECO:0007669"/>
    <property type="project" value="UniProtKB-KW"/>
</dbReference>
<dbReference type="Gene3D" id="3.40.50.620">
    <property type="entry name" value="HUPs"/>
    <property type="match status" value="1"/>
</dbReference>
<dbReference type="GO" id="GO:0005829">
    <property type="term" value="C:cytosol"/>
    <property type="evidence" value="ECO:0007669"/>
    <property type="project" value="TreeGrafter"/>
</dbReference>
<keyword evidence="5 12" id="KW-0436">Ligase</keyword>
<dbReference type="PANTHER" id="PTHR45765">
    <property type="entry name" value="METHIONINE--TRNA LIGASE"/>
    <property type="match status" value="1"/>
</dbReference>
<dbReference type="InterPro" id="IPR023458">
    <property type="entry name" value="Met-tRNA_ligase_1"/>
</dbReference>
<keyword evidence="6 12" id="KW-0547">Nucleotide-binding</keyword>
<sequence>MSENKALEEGVTPSEICSKYFKIHSEVYEWFNVQFDYFGRTTTEEQTKISQDIFWKNYHNGLTLEETVEQLHCGNCNRFLADRFVEGTCPLCGFHDARGDQCDACGKLINATELKSPRCKICSQTPTVKKSRHLFLDLTKLQPELTSWIEKASTEGTNHDSRLRKLERKFRKYYQKLATGRLKPRCITRDLTWGTPVPLEGFTNKVFYVWFDAPIGYISITANYTDQWEKWWKNPEHVSLYQFMAKDNVPFHTVVFPATLLGTKEPYTLLNSINATEYLNYEDGKFSKSRGVGVFGNDAKDTGIPSDVWRFYLLQTRPESQ</sequence>
<dbReference type="GO" id="GO:0017101">
    <property type="term" value="C:aminoacyl-tRNA synthetase multienzyme complex"/>
    <property type="evidence" value="ECO:0007669"/>
    <property type="project" value="TreeGrafter"/>
</dbReference>
<keyword evidence="7 12" id="KW-0067">ATP-binding</keyword>
<evidence type="ECO:0000256" key="8">
    <source>
        <dbReference type="ARBA" id="ARBA00022917"/>
    </source>
</evidence>
<dbReference type="EMBL" id="CACRXK020004039">
    <property type="protein sequence ID" value="CAB4001240.1"/>
    <property type="molecule type" value="Genomic_DNA"/>
</dbReference>
<evidence type="ECO:0000256" key="10">
    <source>
        <dbReference type="ARBA" id="ARBA00030904"/>
    </source>
</evidence>
<evidence type="ECO:0000256" key="3">
    <source>
        <dbReference type="ARBA" id="ARBA00018335"/>
    </source>
</evidence>
<dbReference type="SUPFAM" id="SSF57770">
    <property type="entry name" value="Methionyl-tRNA synthetase (MetRS), Zn-domain"/>
    <property type="match status" value="1"/>
</dbReference>
<dbReference type="InterPro" id="IPR014729">
    <property type="entry name" value="Rossmann-like_a/b/a_fold"/>
</dbReference>
<dbReference type="InterPro" id="IPR014758">
    <property type="entry name" value="Met-tRNA_synth"/>
</dbReference>
<feature type="non-terminal residue" evidence="14">
    <location>
        <position position="1"/>
    </location>
</feature>
<evidence type="ECO:0000256" key="7">
    <source>
        <dbReference type="ARBA" id="ARBA00022840"/>
    </source>
</evidence>
<dbReference type="InterPro" id="IPR033911">
    <property type="entry name" value="MetRS_core"/>
</dbReference>